<name>A0A4R1BBK1_9BACT</name>
<dbReference type="PROSITE" id="PS50093">
    <property type="entry name" value="PKD"/>
    <property type="match status" value="1"/>
</dbReference>
<dbReference type="EMBL" id="SJZI01000042">
    <property type="protein sequence ID" value="TCJ14391.1"/>
    <property type="molecule type" value="Genomic_DNA"/>
</dbReference>
<evidence type="ECO:0000313" key="4">
    <source>
        <dbReference type="Proteomes" id="UP000295334"/>
    </source>
</evidence>
<evidence type="ECO:0000313" key="3">
    <source>
        <dbReference type="EMBL" id="TCJ14391.1"/>
    </source>
</evidence>
<dbReference type="Proteomes" id="UP000295334">
    <property type="component" value="Unassembled WGS sequence"/>
</dbReference>
<evidence type="ECO:0000256" key="1">
    <source>
        <dbReference type="SAM" id="SignalP"/>
    </source>
</evidence>
<accession>A0A4R1BBK1</accession>
<keyword evidence="4" id="KW-1185">Reference proteome</keyword>
<dbReference type="SUPFAM" id="SSF49299">
    <property type="entry name" value="PKD domain"/>
    <property type="match status" value="1"/>
</dbReference>
<dbReference type="CDD" id="cd00146">
    <property type="entry name" value="PKD"/>
    <property type="match status" value="1"/>
</dbReference>
<organism evidence="3 4">
    <name type="scientific">Flaviaesturariibacter flavus</name>
    <dbReference type="NCBI Taxonomy" id="2502780"/>
    <lineage>
        <taxon>Bacteria</taxon>
        <taxon>Pseudomonadati</taxon>
        <taxon>Bacteroidota</taxon>
        <taxon>Chitinophagia</taxon>
        <taxon>Chitinophagales</taxon>
        <taxon>Chitinophagaceae</taxon>
        <taxon>Flaviaestuariibacter</taxon>
    </lineage>
</organism>
<proteinExistence type="predicted"/>
<gene>
    <name evidence="3" type="ORF">EPD60_10380</name>
</gene>
<keyword evidence="1" id="KW-0732">Signal</keyword>
<protein>
    <submittedName>
        <fullName evidence="3">T9SS type B sorting domain-containing protein</fullName>
    </submittedName>
</protein>
<dbReference type="InterPro" id="IPR013783">
    <property type="entry name" value="Ig-like_fold"/>
</dbReference>
<dbReference type="PROSITE" id="PS51257">
    <property type="entry name" value="PROKAR_LIPOPROTEIN"/>
    <property type="match status" value="1"/>
</dbReference>
<feature type="chain" id="PRO_5020518285" evidence="1">
    <location>
        <begin position="21"/>
        <end position="884"/>
    </location>
</feature>
<dbReference type="Pfam" id="PF13585">
    <property type="entry name" value="CHU_C"/>
    <property type="match status" value="1"/>
</dbReference>
<dbReference type="AlphaFoldDB" id="A0A4R1BBK1"/>
<comment type="caution">
    <text evidence="3">The sequence shown here is derived from an EMBL/GenBank/DDBJ whole genome shotgun (WGS) entry which is preliminary data.</text>
</comment>
<sequence>MRLLLLTIFLVLFRSLFQGAAAQGCPPNIGFEDGNFSNWELDPGNGATTPFPRHQIVSAASGNDRYGHFPKLCPYGGTYSARLGNERTGAESEHLSYTFRVPANQSAFTITYFYAIVLQNPDHTAAEQPRFTVRAVDAVSGAVIGCSTFDYVASGTLPGFESSDDDASVVYRKWTPGSIQIDGMAGRDVLLEFGTYDCTRGGHFGYAYVDVDASCANILATAPYCIESNALTLNAPFGYESYTWYNSTYSQVVGTGQTITLSPAPVTSGFFWVDVVPYPGYGCRDTFKATVTVLQNPPPPRQPDTLTYCQNQFPSPVSGVVQSPGCLLHWYSDSTGGLAALDPPRPSTLAPGLDTVWVSQKALYGCESKRVPIIIRVVSSWPLTFSVNSSRQCLTGNQFVFTNTSPPLAGATFTWRPEGSGVQVLPGVPFSYSYPAAGTHSGLFILSNAGACSRSVPVDLVVLPGPAAAITPSGENCAGLVAAPVRDASVTAPGDPIVAWWWEINGVVSTTPVPAALPLTSGFINARLAVRSAEGCRSDTVSRRIEIGDRPVAAFSLQTACSNDSASLRDASYVPGTGGQTVTGWKWSVDGNPLSNDQHPRVLLAGGAHRLQLVAESNLGCRSAAHDSLIDVRGAPRIGLQWSDSCAGTPLTFTVTDTSAGVQQWYWNIGSTAFSAGPAQRDGRYARAGRYPVAVTGTNAAGCTDTLRGFITIYDVAPPAFTDTLAAIAGPVRLDGGGSPGSRYQWQPALGLDSDTAARPLAFWDRDQRYTLRVETPQGCILHSQVLVRRMLGPDIYIPDAFTPNNDGKNDLLRPVVVGIRELHYFSVFDRNGQRVFHSTDTRSGWDGRIKGLPAGTATFVYIAEGIAYDGKRIFKKGTVTLIR</sequence>
<feature type="domain" description="PKD" evidence="2">
    <location>
        <begin position="651"/>
        <end position="702"/>
    </location>
</feature>
<dbReference type="NCBIfam" id="TIGR04131">
    <property type="entry name" value="Bac_Flav_CTERM"/>
    <property type="match status" value="1"/>
</dbReference>
<dbReference type="InterPro" id="IPR026341">
    <property type="entry name" value="T9SS_type_B"/>
</dbReference>
<dbReference type="RefSeq" id="WP_131449382.1">
    <property type="nucleotide sequence ID" value="NZ_SJZI01000042.1"/>
</dbReference>
<dbReference type="InterPro" id="IPR000601">
    <property type="entry name" value="PKD_dom"/>
</dbReference>
<evidence type="ECO:0000259" key="2">
    <source>
        <dbReference type="PROSITE" id="PS50093"/>
    </source>
</evidence>
<dbReference type="InterPro" id="IPR035986">
    <property type="entry name" value="PKD_dom_sf"/>
</dbReference>
<reference evidence="3 4" key="1">
    <citation type="submission" date="2019-03" db="EMBL/GenBank/DDBJ databases">
        <authorList>
            <person name="Kim M.K.M."/>
        </authorList>
    </citation>
    <scope>NUCLEOTIDE SEQUENCE [LARGE SCALE GENOMIC DNA]</scope>
    <source>
        <strain evidence="3 4">17J68-12</strain>
    </source>
</reference>
<dbReference type="OrthoDB" id="1490014at2"/>
<dbReference type="Gene3D" id="2.60.40.10">
    <property type="entry name" value="Immunoglobulins"/>
    <property type="match status" value="1"/>
</dbReference>
<feature type="signal peptide" evidence="1">
    <location>
        <begin position="1"/>
        <end position="20"/>
    </location>
</feature>